<keyword evidence="6" id="KW-1185">Reference proteome</keyword>
<dbReference type="InterPro" id="IPR020472">
    <property type="entry name" value="WD40_PAC1"/>
</dbReference>
<reference evidence="5 6" key="1">
    <citation type="submission" date="2020-10" db="EMBL/GenBank/DDBJ databases">
        <title>The Coptis chinensis genome and diversification of protoberbering-type alkaloids.</title>
        <authorList>
            <person name="Wang B."/>
            <person name="Shu S."/>
            <person name="Song C."/>
            <person name="Liu Y."/>
        </authorList>
    </citation>
    <scope>NUCLEOTIDE SEQUENCE [LARGE SCALE GENOMIC DNA]</scope>
    <source>
        <strain evidence="5">HL-2020</strain>
        <tissue evidence="5">Leaf</tissue>
    </source>
</reference>
<evidence type="ECO:0000256" key="4">
    <source>
        <dbReference type="SAM" id="MobiDB-lite"/>
    </source>
</evidence>
<dbReference type="InterPro" id="IPR019775">
    <property type="entry name" value="WD40_repeat_CS"/>
</dbReference>
<dbReference type="PRINTS" id="PR00320">
    <property type="entry name" value="GPROTEINBRPT"/>
</dbReference>
<dbReference type="EMBL" id="JADFTS010000001">
    <property type="protein sequence ID" value="KAF9625265.1"/>
    <property type="molecule type" value="Genomic_DNA"/>
</dbReference>
<feature type="region of interest" description="Disordered" evidence="4">
    <location>
        <begin position="453"/>
        <end position="472"/>
    </location>
</feature>
<proteinExistence type="predicted"/>
<organism evidence="5 6">
    <name type="scientific">Coptis chinensis</name>
    <dbReference type="NCBI Taxonomy" id="261450"/>
    <lineage>
        <taxon>Eukaryota</taxon>
        <taxon>Viridiplantae</taxon>
        <taxon>Streptophyta</taxon>
        <taxon>Embryophyta</taxon>
        <taxon>Tracheophyta</taxon>
        <taxon>Spermatophyta</taxon>
        <taxon>Magnoliopsida</taxon>
        <taxon>Ranunculales</taxon>
        <taxon>Ranunculaceae</taxon>
        <taxon>Coptidoideae</taxon>
        <taxon>Coptis</taxon>
    </lineage>
</organism>
<protein>
    <submittedName>
        <fullName evidence="5">Uncharacterized protein</fullName>
    </submittedName>
</protein>
<dbReference type="InterPro" id="IPR036322">
    <property type="entry name" value="WD40_repeat_dom_sf"/>
</dbReference>
<dbReference type="SUPFAM" id="SSF50978">
    <property type="entry name" value="WD40 repeat-like"/>
    <property type="match status" value="1"/>
</dbReference>
<dbReference type="InterPro" id="IPR015943">
    <property type="entry name" value="WD40/YVTN_repeat-like_dom_sf"/>
</dbReference>
<dbReference type="PROSITE" id="PS00678">
    <property type="entry name" value="WD_REPEATS_1"/>
    <property type="match status" value="2"/>
</dbReference>
<dbReference type="GO" id="GO:0006261">
    <property type="term" value="P:DNA-templated DNA replication"/>
    <property type="evidence" value="ECO:0007669"/>
    <property type="project" value="TreeGrafter"/>
</dbReference>
<evidence type="ECO:0000313" key="5">
    <source>
        <dbReference type="EMBL" id="KAF9625265.1"/>
    </source>
</evidence>
<gene>
    <name evidence="5" type="ORF">IFM89_020851</name>
</gene>
<dbReference type="GO" id="GO:0120330">
    <property type="term" value="C:rixosome complex"/>
    <property type="evidence" value="ECO:0007669"/>
    <property type="project" value="TreeGrafter"/>
</dbReference>
<dbReference type="GO" id="GO:0006364">
    <property type="term" value="P:rRNA processing"/>
    <property type="evidence" value="ECO:0007669"/>
    <property type="project" value="TreeGrafter"/>
</dbReference>
<evidence type="ECO:0000256" key="2">
    <source>
        <dbReference type="ARBA" id="ARBA00022737"/>
    </source>
</evidence>
<name>A0A835IUB4_9MAGN</name>
<keyword evidence="2" id="KW-0677">Repeat</keyword>
<dbReference type="Gene3D" id="2.130.10.10">
    <property type="entry name" value="YVTN repeat-like/Quinoprotein amine dehydrogenase"/>
    <property type="match status" value="2"/>
</dbReference>
<evidence type="ECO:0000256" key="3">
    <source>
        <dbReference type="PROSITE-ProRule" id="PRU00221"/>
    </source>
</evidence>
<dbReference type="InterPro" id="IPR045227">
    <property type="entry name" value="WDR18/Ipi3/RID3"/>
</dbReference>
<keyword evidence="1 3" id="KW-0853">WD repeat</keyword>
<dbReference type="SMART" id="SM00320">
    <property type="entry name" value="WD40"/>
    <property type="match status" value="4"/>
</dbReference>
<dbReference type="PANTHER" id="PTHR18763">
    <property type="entry name" value="WD-REPEAT PROTEIN 18"/>
    <property type="match status" value="1"/>
</dbReference>
<dbReference type="AlphaFoldDB" id="A0A835IUB4"/>
<evidence type="ECO:0000313" key="6">
    <source>
        <dbReference type="Proteomes" id="UP000631114"/>
    </source>
</evidence>
<dbReference type="OrthoDB" id="756370at2759"/>
<sequence length="472" mass="52342">MVVKEALVVCSDKSLNAGITVWDMETGDHLLHIPTCASQTHGLFCLRNHFLVASQVQKQGSVCGGAIFIWPINKPQAPLRNYTIEVIGPICCTKDSLYLAGGTSTGNAHVWEVSSGRMVKSWRAHMKSIKCMTFSSDNSLLISGSSDGEIRVWSTISLLDVADCQSVPSFFHSWLEHHSSVTGLLSTSNCVLVTSSLDGTCKIWEMISGTLRRTQVFSQAITAITLDSEEQFLYFGSVDGRIFVNTLHGGLQEENVVHSEEQCLVVLNGHKCSVTALSVSISGLFLISASEDCTACLWDVKSWVVIRTFNHSKGRITNILVIPQSLLLPIMEKHKKGSYHPRVSTLDKYPQPESSSGEFIAHLPTYCSIEDDHIKSGFQSHNTMNQQIMDLEQERTPEALQMKVDTSVEKRVWATGMAKDMTDMNKHLRSRLLDLMQSRLSCELGYSTTEKRRKFGASSSGLSGEEHREFLT</sequence>
<dbReference type="Pfam" id="PF00400">
    <property type="entry name" value="WD40"/>
    <property type="match status" value="3"/>
</dbReference>
<dbReference type="PROSITE" id="PS50082">
    <property type="entry name" value="WD_REPEATS_2"/>
    <property type="match status" value="2"/>
</dbReference>
<dbReference type="PROSITE" id="PS50294">
    <property type="entry name" value="WD_REPEATS_REGION"/>
    <property type="match status" value="2"/>
</dbReference>
<dbReference type="InterPro" id="IPR001680">
    <property type="entry name" value="WD40_rpt"/>
</dbReference>
<dbReference type="GO" id="GO:0005656">
    <property type="term" value="C:nuclear pre-replicative complex"/>
    <property type="evidence" value="ECO:0007669"/>
    <property type="project" value="TreeGrafter"/>
</dbReference>
<dbReference type="Proteomes" id="UP000631114">
    <property type="component" value="Unassembled WGS sequence"/>
</dbReference>
<feature type="repeat" description="WD" evidence="3">
    <location>
        <begin position="122"/>
        <end position="154"/>
    </location>
</feature>
<comment type="caution">
    <text evidence="5">The sequence shown here is derived from an EMBL/GenBank/DDBJ whole genome shotgun (WGS) entry which is preliminary data.</text>
</comment>
<dbReference type="PANTHER" id="PTHR18763:SF4">
    <property type="entry name" value="PROTEIN ROOT INITIATION DEFECTIVE 3-LIKE"/>
    <property type="match status" value="1"/>
</dbReference>
<accession>A0A835IUB4</accession>
<evidence type="ECO:0000256" key="1">
    <source>
        <dbReference type="ARBA" id="ARBA00022574"/>
    </source>
</evidence>
<feature type="repeat" description="WD" evidence="3">
    <location>
        <begin position="267"/>
        <end position="308"/>
    </location>
</feature>